<evidence type="ECO:0000256" key="5">
    <source>
        <dbReference type="ARBA" id="ARBA00023288"/>
    </source>
</evidence>
<dbReference type="EMBL" id="CP051480">
    <property type="protein sequence ID" value="QJG66612.1"/>
    <property type="molecule type" value="Genomic_DNA"/>
</dbReference>
<comment type="subcellular location">
    <subcellularLocation>
        <location evidence="1">Cell membrane</location>
        <topology evidence="1">Lipid-anchor</topology>
    </subcellularLocation>
</comment>
<dbReference type="NCBIfam" id="NF033817">
    <property type="entry name" value="Mplas_variab_LP"/>
    <property type="match status" value="1"/>
</dbReference>
<protein>
    <submittedName>
        <fullName evidence="7">Variable surface lipoprotein</fullName>
    </submittedName>
</protein>
<dbReference type="PROSITE" id="PS51257">
    <property type="entry name" value="PROKAR_LIPOPROTEIN"/>
    <property type="match status" value="1"/>
</dbReference>
<proteinExistence type="predicted"/>
<dbReference type="GO" id="GO:0005886">
    <property type="term" value="C:plasma membrane"/>
    <property type="evidence" value="ECO:0007669"/>
    <property type="project" value="UniProtKB-SubCell"/>
</dbReference>
<dbReference type="AlphaFoldDB" id="A0A858U2H6"/>
<feature type="signal peptide" evidence="6">
    <location>
        <begin position="1"/>
        <end position="21"/>
    </location>
</feature>
<dbReference type="InterPro" id="IPR049890">
    <property type="entry name" value="VlpA-F-like_signal"/>
</dbReference>
<keyword evidence="2 6" id="KW-0732">Signal</keyword>
<evidence type="ECO:0000256" key="3">
    <source>
        <dbReference type="ARBA" id="ARBA00022737"/>
    </source>
</evidence>
<evidence type="ECO:0000313" key="7">
    <source>
        <dbReference type="EMBL" id="QJG66612.1"/>
    </source>
</evidence>
<evidence type="ECO:0000256" key="4">
    <source>
        <dbReference type="ARBA" id="ARBA00023139"/>
    </source>
</evidence>
<dbReference type="Proteomes" id="UP000501728">
    <property type="component" value="Chromosome"/>
</dbReference>
<gene>
    <name evidence="7" type="ORF">HGG64_02805</name>
</gene>
<dbReference type="RefSeq" id="WP_169580435.1">
    <property type="nucleotide sequence ID" value="NZ_CP051480.1"/>
</dbReference>
<evidence type="ECO:0000256" key="6">
    <source>
        <dbReference type="SAM" id="SignalP"/>
    </source>
</evidence>
<evidence type="ECO:0000313" key="8">
    <source>
        <dbReference type="Proteomes" id="UP000501728"/>
    </source>
</evidence>
<dbReference type="KEGG" id="mphn:HGG64_02805"/>
<name>A0A858U2H6_9MOLU</name>
<sequence>MKKRKIFLSFLPIVAAVPLIAVSCKNTTSDSTNNEKKPVNPRQLNLNQEVKGFLSASQLEYVKNSFQFNTTKEGRNLSAPERNKIIGSLIQKYKSYDSNKRGPHERALSYKQIMNDPEFKKYFEVKMGRENIWGHPVKIYFETSDITNVPCISFSVYCPSRNLALETTDTVNLEIT</sequence>
<feature type="chain" id="PRO_5033011983" evidence="6">
    <location>
        <begin position="22"/>
        <end position="176"/>
    </location>
</feature>
<evidence type="ECO:0000256" key="2">
    <source>
        <dbReference type="ARBA" id="ARBA00022729"/>
    </source>
</evidence>
<keyword evidence="3" id="KW-0677">Repeat</keyword>
<accession>A0A858U2H6</accession>
<reference evidence="7 8" key="1">
    <citation type="submission" date="2020-04" db="EMBL/GenBank/DDBJ databases">
        <title>Novel Mycoplasma species detected in Phocoena phocoena (harbor porpoise) from the USA.</title>
        <authorList>
            <person name="Volokhov D.V."/>
        </authorList>
    </citation>
    <scope>NUCLEOTIDE SEQUENCE [LARGE SCALE GENOMIC DNA]</scope>
    <source>
        <strain evidence="7 8">C264-NAS</strain>
    </source>
</reference>
<keyword evidence="5 7" id="KW-0449">Lipoprotein</keyword>
<keyword evidence="8" id="KW-1185">Reference proteome</keyword>
<organism evidence="7 8">
    <name type="scientific">Mycoplasma phocoeninasale</name>
    <dbReference type="NCBI Taxonomy" id="2726117"/>
    <lineage>
        <taxon>Bacteria</taxon>
        <taxon>Bacillati</taxon>
        <taxon>Mycoplasmatota</taxon>
        <taxon>Mollicutes</taxon>
        <taxon>Mycoplasmataceae</taxon>
        <taxon>Mycoplasma</taxon>
    </lineage>
</organism>
<evidence type="ECO:0000256" key="1">
    <source>
        <dbReference type="ARBA" id="ARBA00004193"/>
    </source>
</evidence>
<keyword evidence="4" id="KW-0564">Palmitate</keyword>